<protein>
    <submittedName>
        <fullName evidence="2">Uncharacterized protein</fullName>
    </submittedName>
</protein>
<sequence>MVAIRLSPVKTPGVMDVTDAPSGAGPVPTAMRPLWEEDNAACPGRSPEAGSSPP</sequence>
<feature type="region of interest" description="Disordered" evidence="1">
    <location>
        <begin position="1"/>
        <end position="32"/>
    </location>
</feature>
<dbReference type="AlphaFoldDB" id="A0A410FWF5"/>
<evidence type="ECO:0000313" key="2">
    <source>
        <dbReference type="EMBL" id="QAA77291.1"/>
    </source>
</evidence>
<gene>
    <name evidence="2" type="ORF">BIP78_1525</name>
</gene>
<organism evidence="2 3">
    <name type="scientific">Bipolaricaulis sibiricus</name>
    <dbReference type="NCBI Taxonomy" id="2501609"/>
    <lineage>
        <taxon>Bacteria</taxon>
        <taxon>Candidatus Bipolaricaulota</taxon>
        <taxon>Candidatus Bipolaricaulia</taxon>
        <taxon>Candidatus Bipolaricaulales</taxon>
        <taxon>Candidatus Bipolaricaulaceae</taxon>
        <taxon>Candidatus Bipolaricaulis</taxon>
    </lineage>
</organism>
<dbReference type="KEGG" id="bih:BIP78_1525"/>
<evidence type="ECO:0000256" key="1">
    <source>
        <dbReference type="SAM" id="MobiDB-lite"/>
    </source>
</evidence>
<accession>A0A410FWF5</accession>
<proteinExistence type="predicted"/>
<name>A0A410FWF5_BIPS1</name>
<evidence type="ECO:0000313" key="3">
    <source>
        <dbReference type="Proteomes" id="UP000287233"/>
    </source>
</evidence>
<dbReference type="EMBL" id="CP034928">
    <property type="protein sequence ID" value="QAA77291.1"/>
    <property type="molecule type" value="Genomic_DNA"/>
</dbReference>
<reference evidence="3" key="1">
    <citation type="submission" date="2018-12" db="EMBL/GenBank/DDBJ databases">
        <title>Complete genome sequence of an uncultured bacterium of the candidate phylum Bipolaricaulota.</title>
        <authorList>
            <person name="Kadnikov V.V."/>
            <person name="Mardanov A.V."/>
            <person name="Beletsky A.V."/>
            <person name="Frank Y.A."/>
            <person name="Karnachuk O.V."/>
            <person name="Ravin N.V."/>
        </authorList>
    </citation>
    <scope>NUCLEOTIDE SEQUENCE [LARGE SCALE GENOMIC DNA]</scope>
</reference>
<dbReference type="Proteomes" id="UP000287233">
    <property type="component" value="Chromosome"/>
</dbReference>